<protein>
    <submittedName>
        <fullName evidence="2">Abortive phage resistance protein</fullName>
    </submittedName>
</protein>
<dbReference type="RefSeq" id="WP_157364930.1">
    <property type="nucleotide sequence ID" value="NZ_WOWS01000010.1"/>
</dbReference>
<name>A0A6L6UCB6_9FLAO</name>
<organism evidence="2 3">
    <name type="scientific">Winogradskyella endarachnes</name>
    <dbReference type="NCBI Taxonomy" id="2681965"/>
    <lineage>
        <taxon>Bacteria</taxon>
        <taxon>Pseudomonadati</taxon>
        <taxon>Bacteroidota</taxon>
        <taxon>Flavobacteriia</taxon>
        <taxon>Flavobacteriales</taxon>
        <taxon>Flavobacteriaceae</taxon>
        <taxon>Winogradskyella</taxon>
    </lineage>
</organism>
<evidence type="ECO:0000313" key="3">
    <source>
        <dbReference type="Proteomes" id="UP000478208"/>
    </source>
</evidence>
<dbReference type="InterPro" id="IPR026001">
    <property type="entry name" value="Abi-like_C"/>
</dbReference>
<dbReference type="Pfam" id="PF14355">
    <property type="entry name" value="Abi_C"/>
    <property type="match status" value="1"/>
</dbReference>
<accession>A0A6L6UCB6</accession>
<evidence type="ECO:0000259" key="1">
    <source>
        <dbReference type="Pfam" id="PF14355"/>
    </source>
</evidence>
<comment type="caution">
    <text evidence="2">The sequence shown here is derived from an EMBL/GenBank/DDBJ whole genome shotgun (WGS) entry which is preliminary data.</text>
</comment>
<proteinExistence type="predicted"/>
<reference evidence="2 3" key="1">
    <citation type="submission" date="2019-12" db="EMBL/GenBank/DDBJ databases">
        <authorList>
            <person name="Li J."/>
        </authorList>
    </citation>
    <scope>NUCLEOTIDE SEQUENCE [LARGE SCALE GENOMIC DNA]</scope>
    <source>
        <strain evidence="2 3">HL2-2</strain>
    </source>
</reference>
<dbReference type="EMBL" id="WOWS01000010">
    <property type="protein sequence ID" value="MUU79873.1"/>
    <property type="molecule type" value="Genomic_DNA"/>
</dbReference>
<feature type="domain" description="Abortive infection protein-like C-terminal" evidence="1">
    <location>
        <begin position="161"/>
        <end position="238"/>
    </location>
</feature>
<gene>
    <name evidence="2" type="ORF">GN138_15600</name>
</gene>
<evidence type="ECO:0000313" key="2">
    <source>
        <dbReference type="EMBL" id="MUU79873.1"/>
    </source>
</evidence>
<keyword evidence="3" id="KW-1185">Reference proteome</keyword>
<sequence>MNEELFSKIESFQNLLIDFATGGDWNEEIYSKTRKELLANEIISREVPDFIKTTRTAEQFWHFIKQVSSNYAGRRMFLWDSFSELLNIAEKNTSTPGENSISEKLKSINEIYIKQEWDKALKRKTTDPEGAITTSRTLIETVCKHILENKKIEYSDNLDLPKLYKLTAKQLNLAPDQHTEKIFKQILNGCQSVVEGLGGIRNKLSDSHGKGIAKTKPSERHAELAVNLAGAMTLFLFESSKK</sequence>
<dbReference type="Proteomes" id="UP000478208">
    <property type="component" value="Unassembled WGS sequence"/>
</dbReference>
<dbReference type="AlphaFoldDB" id="A0A6L6UCB6"/>